<accession>A0A6V8QIJ0</accession>
<protein>
    <recommendedName>
        <fullName evidence="4">Myb-like domain-containing protein</fullName>
    </recommendedName>
</protein>
<reference evidence="2 3" key="1">
    <citation type="submission" date="2020-07" db="EMBL/GenBank/DDBJ databases">
        <title>Trichoderma asperellum IC-1 whole genome shotgun sequence.</title>
        <authorList>
            <person name="Kanamasa S."/>
            <person name="Takahashi H."/>
        </authorList>
    </citation>
    <scope>NUCLEOTIDE SEQUENCE [LARGE SCALE GENOMIC DNA]</scope>
    <source>
        <strain evidence="2 3">IC-1</strain>
    </source>
</reference>
<sequence>MPQTRSGSKKQRQKQMDSLKTDSNGQAGSPAALDEACLPYSQGAGNASAINIGDPDTTALDSFEGSLYQESQQQQQQQEQQQQEQQEEQQLALFNPTDGDSLNQPYLSWDLPGFDQHLYPFLPPTMADDQRYLSPSYYVDPNFLENDYTQQQQQQQQSDEYQTLQPWMSPTLEEAAVLDVQDIQGQVDELSQLPFKTSDEPFEPLPFEYAAMPDHLIQFPPLDERWSATYEGDLFGIPQTLEHTIQNDASLLGENVGMTLQVASSSQPPTGVAPIKHEDQQHLPGDERPNHAHPPIQLTLVGSKAALEQARRRRQANRRRRGPKPAVEVDWLPRDADRETKDRFLVEARRNKVSYKLIKTYGRFAEAESTLRGRFRTLTKRKEDRVRDPQWTPIDIHLLKEAVQVYAGGQHPDRVGISWMMVSQYITGHGGTYAFGYTTCHRRWLHLEATGQLGENWVDQSWEARDDDEENEDDDEMEGVETEANDDDEDEDEDENFDDDGDDDGDDEED</sequence>
<feature type="region of interest" description="Disordered" evidence="1">
    <location>
        <begin position="1"/>
        <end position="90"/>
    </location>
</feature>
<gene>
    <name evidence="2" type="ORF">TASIC1_0001014400</name>
</gene>
<feature type="compositionally biased region" description="Basic and acidic residues" evidence="1">
    <location>
        <begin position="275"/>
        <end position="290"/>
    </location>
</feature>
<evidence type="ECO:0008006" key="4">
    <source>
        <dbReference type="Google" id="ProtNLM"/>
    </source>
</evidence>
<feature type="region of interest" description="Disordered" evidence="1">
    <location>
        <begin position="264"/>
        <end position="327"/>
    </location>
</feature>
<evidence type="ECO:0000313" key="3">
    <source>
        <dbReference type="Proteomes" id="UP000517252"/>
    </source>
</evidence>
<proteinExistence type="predicted"/>
<feature type="compositionally biased region" description="Basic residues" evidence="1">
    <location>
        <begin position="311"/>
        <end position="323"/>
    </location>
</feature>
<dbReference type="AlphaFoldDB" id="A0A6V8QIJ0"/>
<evidence type="ECO:0000313" key="2">
    <source>
        <dbReference type="EMBL" id="GFP51992.1"/>
    </source>
</evidence>
<feature type="compositionally biased region" description="Low complexity" evidence="1">
    <location>
        <begin position="69"/>
        <end position="90"/>
    </location>
</feature>
<feature type="region of interest" description="Disordered" evidence="1">
    <location>
        <begin position="461"/>
        <end position="510"/>
    </location>
</feature>
<name>A0A6V8QIJ0_TRIAP</name>
<feature type="compositionally biased region" description="Acidic residues" evidence="1">
    <location>
        <begin position="465"/>
        <end position="510"/>
    </location>
</feature>
<comment type="caution">
    <text evidence="2">The sequence shown here is derived from an EMBL/GenBank/DDBJ whole genome shotgun (WGS) entry which is preliminary data.</text>
</comment>
<evidence type="ECO:0000256" key="1">
    <source>
        <dbReference type="SAM" id="MobiDB-lite"/>
    </source>
</evidence>
<dbReference type="EMBL" id="BLZH01000001">
    <property type="protein sequence ID" value="GFP51992.1"/>
    <property type="molecule type" value="Genomic_DNA"/>
</dbReference>
<dbReference type="OrthoDB" id="3439209at2759"/>
<dbReference type="Proteomes" id="UP000517252">
    <property type="component" value="Unassembled WGS sequence"/>
</dbReference>
<organism evidence="2 3">
    <name type="scientific">Trichoderma asperellum</name>
    <name type="common">Filamentous fungus</name>
    <dbReference type="NCBI Taxonomy" id="101201"/>
    <lineage>
        <taxon>Eukaryota</taxon>
        <taxon>Fungi</taxon>
        <taxon>Dikarya</taxon>
        <taxon>Ascomycota</taxon>
        <taxon>Pezizomycotina</taxon>
        <taxon>Sordariomycetes</taxon>
        <taxon>Hypocreomycetidae</taxon>
        <taxon>Hypocreales</taxon>
        <taxon>Hypocreaceae</taxon>
        <taxon>Trichoderma</taxon>
    </lineage>
</organism>